<dbReference type="InterPro" id="IPR001496">
    <property type="entry name" value="SOCS_box"/>
</dbReference>
<feature type="domain" description="NHR" evidence="2">
    <location>
        <begin position="28"/>
        <end position="183"/>
    </location>
</feature>
<evidence type="ECO:0000313" key="5">
    <source>
        <dbReference type="Proteomes" id="UP000659654"/>
    </source>
</evidence>
<dbReference type="PROSITE" id="PS51065">
    <property type="entry name" value="NHR"/>
    <property type="match status" value="1"/>
</dbReference>
<dbReference type="WBParaSite" id="BXY_0482600.1">
    <property type="protein sequence ID" value="BXY_0482600.1"/>
    <property type="gene ID" value="BXY_0482600"/>
</dbReference>
<dbReference type="InterPro" id="IPR006573">
    <property type="entry name" value="NHR_dom"/>
</dbReference>
<reference evidence="3" key="2">
    <citation type="submission" date="2020-09" db="EMBL/GenBank/DDBJ databases">
        <authorList>
            <person name="Kikuchi T."/>
        </authorList>
    </citation>
    <scope>NUCLEOTIDE SEQUENCE</scope>
    <source>
        <strain evidence="3">Ka4C1</strain>
    </source>
</reference>
<dbReference type="Proteomes" id="UP000659654">
    <property type="component" value="Unassembled WGS sequence"/>
</dbReference>
<dbReference type="Proteomes" id="UP000095284">
    <property type="component" value="Unplaced"/>
</dbReference>
<dbReference type="eggNOG" id="KOG4625">
    <property type="taxonomic scope" value="Eukaryota"/>
</dbReference>
<dbReference type="GO" id="GO:0061630">
    <property type="term" value="F:ubiquitin protein ligase activity"/>
    <property type="evidence" value="ECO:0007669"/>
    <property type="project" value="TreeGrafter"/>
</dbReference>
<organism evidence="4 6">
    <name type="scientific">Bursaphelenchus xylophilus</name>
    <name type="common">Pinewood nematode worm</name>
    <name type="synonym">Aphelenchoides xylophilus</name>
    <dbReference type="NCBI Taxonomy" id="6326"/>
    <lineage>
        <taxon>Eukaryota</taxon>
        <taxon>Metazoa</taxon>
        <taxon>Ecdysozoa</taxon>
        <taxon>Nematoda</taxon>
        <taxon>Chromadorea</taxon>
        <taxon>Rhabditida</taxon>
        <taxon>Tylenchina</taxon>
        <taxon>Tylenchomorpha</taxon>
        <taxon>Aphelenchoidea</taxon>
        <taxon>Aphelenchoididae</taxon>
        <taxon>Bursaphelenchus</taxon>
    </lineage>
</organism>
<name>A0A1I7RVR4_BURXY</name>
<reference evidence="6" key="1">
    <citation type="submission" date="2016-11" db="UniProtKB">
        <authorList>
            <consortium name="WormBaseParasite"/>
        </authorList>
    </citation>
    <scope>IDENTIFICATION</scope>
</reference>
<dbReference type="SMR" id="A0A1I7RVR4"/>
<evidence type="ECO:0000259" key="2">
    <source>
        <dbReference type="PROSITE" id="PS51065"/>
    </source>
</evidence>
<dbReference type="SMART" id="SM00588">
    <property type="entry name" value="NEUZ"/>
    <property type="match status" value="1"/>
</dbReference>
<dbReference type="Proteomes" id="UP000582659">
    <property type="component" value="Unassembled WGS sequence"/>
</dbReference>
<dbReference type="AlphaFoldDB" id="A0A1I7RVR4"/>
<evidence type="ECO:0000313" key="6">
    <source>
        <dbReference type="WBParaSite" id="BXY_0482600.1"/>
    </source>
</evidence>
<dbReference type="EMBL" id="CAJFDI010000001">
    <property type="protein sequence ID" value="CAD5208574.1"/>
    <property type="molecule type" value="Genomic_DNA"/>
</dbReference>
<accession>A0A1I7RVR4</accession>
<dbReference type="InterPro" id="IPR037962">
    <property type="entry name" value="Neuralized"/>
</dbReference>
<evidence type="ECO:0000259" key="1">
    <source>
        <dbReference type="PROSITE" id="PS50225"/>
    </source>
</evidence>
<dbReference type="EMBL" id="CAJFCV020000001">
    <property type="protein sequence ID" value="CAG9082041.1"/>
    <property type="molecule type" value="Genomic_DNA"/>
</dbReference>
<dbReference type="Pfam" id="PF07177">
    <property type="entry name" value="Neuralized"/>
    <property type="match status" value="1"/>
</dbReference>
<keyword evidence="5" id="KW-1185">Reference proteome</keyword>
<dbReference type="OrthoDB" id="10059069at2759"/>
<protein>
    <submittedName>
        <fullName evidence="3">(pine wood nematode) hypothetical protein</fullName>
    </submittedName>
</protein>
<dbReference type="PANTHER" id="PTHR12429">
    <property type="entry name" value="NEURALIZED"/>
    <property type="match status" value="1"/>
</dbReference>
<dbReference type="PANTHER" id="PTHR12429:SF8">
    <property type="entry name" value="NEURALIZED-LIKE PROTEIN 2"/>
    <property type="match status" value="1"/>
</dbReference>
<dbReference type="Gene3D" id="2.60.120.920">
    <property type="match status" value="1"/>
</dbReference>
<feature type="domain" description="SOCS box" evidence="1">
    <location>
        <begin position="173"/>
        <end position="227"/>
    </location>
</feature>
<evidence type="ECO:0000313" key="4">
    <source>
        <dbReference type="Proteomes" id="UP000095284"/>
    </source>
</evidence>
<dbReference type="InterPro" id="IPR043136">
    <property type="entry name" value="B30.2/SPRY_sf"/>
</dbReference>
<evidence type="ECO:0000313" key="3">
    <source>
        <dbReference type="EMBL" id="CAD5208574.1"/>
    </source>
</evidence>
<sequence>MDLNALNDSKLSDFSRNKENWVIDEDSTQCFHYYHAQNIDITQNPRVARRQWSYHGMCFSANPIEPLRPFLIHIDEVEFCWTGHLRLGVTTVDPATRPILDSQPFTSKTALVAFPQLSSTVHAGDVVGVYYEIVENNCIQLHVLVNDKDFCSDQLLPLQASNDKVFAVVDIFGMTKRITFIPMKKTVRSLSSICEKAIVASLGKDKSLENLPLPMTIKSSIASLRSKRRMIPV</sequence>
<proteinExistence type="predicted"/>
<dbReference type="PROSITE" id="PS50225">
    <property type="entry name" value="SOCS"/>
    <property type="match status" value="1"/>
</dbReference>
<gene>
    <name evidence="3" type="ORF">BXYJ_LOCUS810</name>
</gene>